<dbReference type="Pfam" id="PF01648">
    <property type="entry name" value="ACPS"/>
    <property type="match status" value="1"/>
</dbReference>
<accession>A0A8J7WPC7</accession>
<comment type="similarity">
    <text evidence="1">Belongs to the P-Pant transferase superfamily. Gsp/Sfp/HetI/AcpT family.</text>
</comment>
<evidence type="ECO:0000313" key="5">
    <source>
        <dbReference type="Proteomes" id="UP000677913"/>
    </source>
</evidence>
<comment type="caution">
    <text evidence="4">The sequence shown here is derived from an EMBL/GenBank/DDBJ whole genome shotgun (WGS) entry which is preliminary data.</text>
</comment>
<keyword evidence="5" id="KW-1185">Reference proteome</keyword>
<dbReference type="GO" id="GO:0005829">
    <property type="term" value="C:cytosol"/>
    <property type="evidence" value="ECO:0007669"/>
    <property type="project" value="TreeGrafter"/>
</dbReference>
<dbReference type="RefSeq" id="WP_211469374.1">
    <property type="nucleotide sequence ID" value="NZ_JAGSXH010000067.1"/>
</dbReference>
<proteinExistence type="inferred from homology"/>
<name>A0A8J7WPC7_9ACTN</name>
<organism evidence="4 5">
    <name type="scientific">Actinocrinis puniceicyclus</name>
    <dbReference type="NCBI Taxonomy" id="977794"/>
    <lineage>
        <taxon>Bacteria</taxon>
        <taxon>Bacillati</taxon>
        <taxon>Actinomycetota</taxon>
        <taxon>Actinomycetes</taxon>
        <taxon>Catenulisporales</taxon>
        <taxon>Actinospicaceae</taxon>
        <taxon>Actinocrinis</taxon>
    </lineage>
</organism>
<dbReference type="EMBL" id="JAGSXH010000067">
    <property type="protein sequence ID" value="MBS2965013.1"/>
    <property type="molecule type" value="Genomic_DNA"/>
</dbReference>
<dbReference type="Gene3D" id="3.90.470.20">
    <property type="entry name" value="4'-phosphopantetheinyl transferase domain"/>
    <property type="match status" value="2"/>
</dbReference>
<dbReference type="InterPro" id="IPR008278">
    <property type="entry name" value="4-PPantetheinyl_Trfase_dom"/>
</dbReference>
<evidence type="ECO:0000256" key="2">
    <source>
        <dbReference type="ARBA" id="ARBA00022679"/>
    </source>
</evidence>
<dbReference type="SUPFAM" id="SSF56214">
    <property type="entry name" value="4'-phosphopantetheinyl transferase"/>
    <property type="match status" value="2"/>
</dbReference>
<dbReference type="PANTHER" id="PTHR12215">
    <property type="entry name" value="PHOSPHOPANTETHEINE TRANSFERASE"/>
    <property type="match status" value="1"/>
</dbReference>
<dbReference type="Proteomes" id="UP000677913">
    <property type="component" value="Unassembled WGS sequence"/>
</dbReference>
<reference evidence="4" key="1">
    <citation type="submission" date="2021-04" db="EMBL/GenBank/DDBJ databases">
        <title>Genome based classification of Actinospica acidithermotolerans sp. nov., an actinobacterium isolated from an Indonesian hot spring.</title>
        <authorList>
            <person name="Kusuma A.B."/>
            <person name="Putra K.E."/>
            <person name="Nafisah S."/>
            <person name="Loh J."/>
            <person name="Nouioui I."/>
            <person name="Goodfellow M."/>
        </authorList>
    </citation>
    <scope>NUCLEOTIDE SEQUENCE</scope>
    <source>
        <strain evidence="4">DSM 45618</strain>
    </source>
</reference>
<dbReference type="PANTHER" id="PTHR12215:SF10">
    <property type="entry name" value="L-AMINOADIPATE-SEMIALDEHYDE DEHYDROGENASE-PHOSPHOPANTETHEINYL TRANSFERASE"/>
    <property type="match status" value="1"/>
</dbReference>
<dbReference type="InterPro" id="IPR050559">
    <property type="entry name" value="P-Pant_transferase_sf"/>
</dbReference>
<gene>
    <name evidence="4" type="ORF">KGA66_18295</name>
</gene>
<keyword evidence="2 4" id="KW-0808">Transferase</keyword>
<evidence type="ECO:0000259" key="3">
    <source>
        <dbReference type="Pfam" id="PF01648"/>
    </source>
</evidence>
<protein>
    <submittedName>
        <fullName evidence="4">4'-phosphopantetheinyl transferase superfamily protein</fullName>
    </submittedName>
</protein>
<dbReference type="GO" id="GO:0008897">
    <property type="term" value="F:holo-[acyl-carrier-protein] synthase activity"/>
    <property type="evidence" value="ECO:0007669"/>
    <property type="project" value="InterPro"/>
</dbReference>
<dbReference type="GO" id="GO:0019878">
    <property type="term" value="P:lysine biosynthetic process via aminoadipic acid"/>
    <property type="evidence" value="ECO:0007669"/>
    <property type="project" value="TreeGrafter"/>
</dbReference>
<feature type="domain" description="4'-phosphopantetheinyl transferase" evidence="3">
    <location>
        <begin position="129"/>
        <end position="231"/>
    </location>
</feature>
<dbReference type="InterPro" id="IPR037143">
    <property type="entry name" value="4-PPantetheinyl_Trfase_dom_sf"/>
</dbReference>
<evidence type="ECO:0000313" key="4">
    <source>
        <dbReference type="EMBL" id="MBS2965013.1"/>
    </source>
</evidence>
<sequence>MRTSAAARATPRAGVIEVWIVPFAERPRPDDLALLDASERAAASSFCAPLLAARYAGGRAAVRRIVGRALGMEPAAVPIGRDRCAHCGQGPDTAQHGRPRVALAECTLRFSLSRTDTAAVVALADGCDVGVDVEALRPANLAALGRHALSPADRARIDQAPAAQRSRLFFRSWCRKEAATKAAGIGIVTDLSAIDTAPHDGGPVRISLPGPVASTWQVHDLRVPEGHAGAVAWPLSAARSLIQHEGEAWQGGA</sequence>
<dbReference type="GO" id="GO:0000287">
    <property type="term" value="F:magnesium ion binding"/>
    <property type="evidence" value="ECO:0007669"/>
    <property type="project" value="InterPro"/>
</dbReference>
<evidence type="ECO:0000256" key="1">
    <source>
        <dbReference type="ARBA" id="ARBA00010990"/>
    </source>
</evidence>
<dbReference type="AlphaFoldDB" id="A0A8J7WPC7"/>